<gene>
    <name evidence="2" type="ORF">SASPL_140605</name>
</gene>
<name>A0A8X8WQN0_SALSN</name>
<reference evidence="2" key="2">
    <citation type="submission" date="2020-08" db="EMBL/GenBank/DDBJ databases">
        <title>Plant Genome Project.</title>
        <authorList>
            <person name="Zhang R.-G."/>
        </authorList>
    </citation>
    <scope>NUCLEOTIDE SEQUENCE</scope>
    <source>
        <strain evidence="2">Huo1</strain>
        <tissue evidence="2">Leaf</tissue>
    </source>
</reference>
<protein>
    <submittedName>
        <fullName evidence="2">Uncharacterized protein</fullName>
    </submittedName>
</protein>
<feature type="compositionally biased region" description="Polar residues" evidence="1">
    <location>
        <begin position="1"/>
        <end position="12"/>
    </location>
</feature>
<dbReference type="PANTHER" id="PTHR47530">
    <property type="entry name" value="E3 UBIQUITIN LIGASE BIG BROTHER-RELATED"/>
    <property type="match status" value="1"/>
</dbReference>
<evidence type="ECO:0000256" key="1">
    <source>
        <dbReference type="SAM" id="MobiDB-lite"/>
    </source>
</evidence>
<feature type="region of interest" description="Disordered" evidence="1">
    <location>
        <begin position="1"/>
        <end position="38"/>
    </location>
</feature>
<reference evidence="2" key="1">
    <citation type="submission" date="2018-01" db="EMBL/GenBank/DDBJ databases">
        <authorList>
            <person name="Mao J.F."/>
        </authorList>
    </citation>
    <scope>NUCLEOTIDE SEQUENCE</scope>
    <source>
        <strain evidence="2">Huo1</strain>
        <tissue evidence="2">Leaf</tissue>
    </source>
</reference>
<evidence type="ECO:0000313" key="3">
    <source>
        <dbReference type="Proteomes" id="UP000298416"/>
    </source>
</evidence>
<keyword evidence="3" id="KW-1185">Reference proteome</keyword>
<proteinExistence type="predicted"/>
<dbReference type="InterPro" id="IPR043312">
    <property type="entry name" value="AtBBR-like"/>
</dbReference>
<accession>A0A8X8WQN0</accession>
<sequence length="278" mass="30145">MDDSKVSANTPADTADREQNPTNGGDAAENLRGRTPFTNLSQVDADLALARTLQEQERAYMMLTMGAGDGFPYGSWGNGSYGLGIENYGDDYDDASEEDYDGSDVEVDDDDAEDAFDVHARGEGVEDDNQTAELDPSLFSSDEAFARALQDSEEREMAARMFALAGMNEMVVGDDEDVDEDEEEQAGILPVKAYAKLLAGAKIVETREEWGCGYRSCILVLIVDTWEEVDPDELSYEELIALGEVVGTESRGLSADTIASLASVNYKSQDTQEGISDS</sequence>
<dbReference type="PANTHER" id="PTHR47530:SF4">
    <property type="entry name" value="E3 UBIQUITIN LIGASE BIG BROTHER-RELATED"/>
    <property type="match status" value="1"/>
</dbReference>
<dbReference type="Proteomes" id="UP000298416">
    <property type="component" value="Unassembled WGS sequence"/>
</dbReference>
<dbReference type="AlphaFoldDB" id="A0A8X8WQN0"/>
<comment type="caution">
    <text evidence="2">The sequence shown here is derived from an EMBL/GenBank/DDBJ whole genome shotgun (WGS) entry which is preliminary data.</text>
</comment>
<evidence type="ECO:0000313" key="2">
    <source>
        <dbReference type="EMBL" id="KAG6399130.1"/>
    </source>
</evidence>
<dbReference type="EMBL" id="PNBA02000015">
    <property type="protein sequence ID" value="KAG6399130.1"/>
    <property type="molecule type" value="Genomic_DNA"/>
</dbReference>
<organism evidence="2">
    <name type="scientific">Salvia splendens</name>
    <name type="common">Scarlet sage</name>
    <dbReference type="NCBI Taxonomy" id="180675"/>
    <lineage>
        <taxon>Eukaryota</taxon>
        <taxon>Viridiplantae</taxon>
        <taxon>Streptophyta</taxon>
        <taxon>Embryophyta</taxon>
        <taxon>Tracheophyta</taxon>
        <taxon>Spermatophyta</taxon>
        <taxon>Magnoliopsida</taxon>
        <taxon>eudicotyledons</taxon>
        <taxon>Gunneridae</taxon>
        <taxon>Pentapetalae</taxon>
        <taxon>asterids</taxon>
        <taxon>lamiids</taxon>
        <taxon>Lamiales</taxon>
        <taxon>Lamiaceae</taxon>
        <taxon>Nepetoideae</taxon>
        <taxon>Mentheae</taxon>
        <taxon>Salviinae</taxon>
        <taxon>Salvia</taxon>
        <taxon>Salvia subgen. Calosphace</taxon>
        <taxon>core Calosphace</taxon>
    </lineage>
</organism>